<dbReference type="CDD" id="cd01426">
    <property type="entry name" value="ATP-synt_F1_V1_A1_AB_FliI_N"/>
    <property type="match status" value="1"/>
</dbReference>
<evidence type="ECO:0000256" key="9">
    <source>
        <dbReference type="ARBA" id="ARBA00024382"/>
    </source>
</evidence>
<dbReference type="InterPro" id="IPR040627">
    <property type="entry name" value="T3SS_ATPase_C"/>
</dbReference>
<dbReference type="NCBIfam" id="TIGR01026">
    <property type="entry name" value="fliI_yscN"/>
    <property type="match status" value="1"/>
</dbReference>
<keyword evidence="4" id="KW-0547">Nucleotide-binding</keyword>
<keyword evidence="5" id="KW-0067">ATP-binding</keyword>
<protein>
    <recommendedName>
        <fullName evidence="9">protein-secreting ATPase</fullName>
        <ecNumber evidence="9">7.4.2.8</ecNumber>
    </recommendedName>
</protein>
<dbReference type="GO" id="GO:0005737">
    <property type="term" value="C:cytoplasm"/>
    <property type="evidence" value="ECO:0007669"/>
    <property type="project" value="UniProtKB-SubCell"/>
</dbReference>
<dbReference type="InterPro" id="IPR005714">
    <property type="entry name" value="ATPase_T3SS_FliI/YscN"/>
</dbReference>
<reference evidence="12 13" key="1">
    <citation type="journal article" date="2011" name="BMC Genomics">
        <title>Genome sequencing reveals diversification of virulence factor content and possible host adaptation in distinct subpopulations of Salmonella enterica.</title>
        <authorList>
            <person name="den Bakker H.C."/>
            <person name="Moreno Switt A.I."/>
            <person name="Govoni G."/>
            <person name="Cummings C.A."/>
            <person name="Ranieri M.L."/>
            <person name="Degoricija L."/>
            <person name="Hoelzer K."/>
            <person name="Rodriguez-Rivera L.D."/>
            <person name="Brown S."/>
            <person name="Bolchacova E."/>
            <person name="Furtado M.R."/>
            <person name="Wiedmann M."/>
        </authorList>
    </citation>
    <scope>NUCLEOTIDE SEQUENCE [LARGE SCALE GENOMIC DNA]</scope>
    <source>
        <strain evidence="12 13">S5-403</strain>
    </source>
</reference>
<feature type="domain" description="AAA+ ATPase" evidence="11">
    <location>
        <begin position="151"/>
        <end position="343"/>
    </location>
</feature>
<dbReference type="SMART" id="SM00382">
    <property type="entry name" value="AAA"/>
    <property type="match status" value="1"/>
</dbReference>
<comment type="similarity">
    <text evidence="8">Belongs to the ATPase alpha/beta chains family. T3SS ATPase subfamily.</text>
</comment>
<proteinExistence type="inferred from homology"/>
<name>G5Q703_SALMO</name>
<dbReference type="InterPro" id="IPR050053">
    <property type="entry name" value="ATPase_alpha/beta_chains"/>
</dbReference>
<accession>G5Q703</accession>
<dbReference type="GO" id="GO:0008564">
    <property type="term" value="F:protein-exporting ATPase activity"/>
    <property type="evidence" value="ECO:0007669"/>
    <property type="project" value="UniProtKB-EC"/>
</dbReference>
<comment type="subcellular location">
    <subcellularLocation>
        <location evidence="1">Cytoplasm</location>
    </subcellularLocation>
</comment>
<sequence>MKTPRLLQYLAYPQKITGPIIEAELRDVAIGELCEIRRGWHQKQVVARAQVVGLQRERTVLSLIGNAQGLSRDVVLYPTGRALSAWVGYSVLGAVLDPTGKIVERFTPEVAPISEERVIDVAPPSYASRVGVREPLITGVRAIDGLLTCGVGQRMGIFASAGCGKTMLMHMLIEQTEADVFVIGLIGERGREVTEFVDMLRASHKKEKCVLVFATSDFPSVDRCNAAQLATTVAEYFRDQGKRVVLFIDSMTRYARALRDVALASGERPARRGYPASVFDNLPRLLERPFDNLPRLLERPGATSEGSITAFYTVLLESEEEADPMADEIRSILDGHLYLSRKLAGQGHYPAIDVLKSVSRVFGQVTTPTHAEQASAVRKLMTRLEELQLFIDLGEYRPGENIDNDRAMQMRDSLKAWLCQPVAQYSSFDDTLSGMNAFADQN</sequence>
<dbReference type="AlphaFoldDB" id="G5Q703"/>
<dbReference type="PANTHER" id="PTHR15184">
    <property type="entry name" value="ATP SYNTHASE"/>
    <property type="match status" value="1"/>
</dbReference>
<dbReference type="EC" id="7.4.2.8" evidence="9"/>
<dbReference type="PROSITE" id="PS00152">
    <property type="entry name" value="ATPASE_ALPHA_BETA"/>
    <property type="match status" value="1"/>
</dbReference>
<evidence type="ECO:0000256" key="2">
    <source>
        <dbReference type="ARBA" id="ARBA00022448"/>
    </source>
</evidence>
<comment type="catalytic activity">
    <reaction evidence="10">
        <text>ATP + H2O + cellular proteinSide 1 = ADP + phosphate + cellular proteinSide 2.</text>
        <dbReference type="EC" id="7.4.2.8"/>
    </reaction>
</comment>
<comment type="caution">
    <text evidence="12">The sequence shown here is derived from an EMBL/GenBank/DDBJ whole genome shotgun (WGS) entry which is preliminary data.</text>
</comment>
<evidence type="ECO:0000313" key="12">
    <source>
        <dbReference type="EMBL" id="EHC75760.1"/>
    </source>
</evidence>
<evidence type="ECO:0000256" key="6">
    <source>
        <dbReference type="ARBA" id="ARBA00022927"/>
    </source>
</evidence>
<dbReference type="Pfam" id="PF00006">
    <property type="entry name" value="ATP-synt_ab"/>
    <property type="match status" value="1"/>
</dbReference>
<evidence type="ECO:0000256" key="8">
    <source>
        <dbReference type="ARBA" id="ARBA00024342"/>
    </source>
</evidence>
<evidence type="ECO:0000259" key="11">
    <source>
        <dbReference type="SMART" id="SM00382"/>
    </source>
</evidence>
<dbReference type="InterPro" id="IPR027417">
    <property type="entry name" value="P-loop_NTPase"/>
</dbReference>
<organism evidence="12 13">
    <name type="scientific">Salmonella enterica subsp. enterica serovar Montevideo str. S5-403</name>
    <dbReference type="NCBI Taxonomy" id="913242"/>
    <lineage>
        <taxon>Bacteria</taxon>
        <taxon>Pseudomonadati</taxon>
        <taxon>Pseudomonadota</taxon>
        <taxon>Gammaproteobacteria</taxon>
        <taxon>Enterobacterales</taxon>
        <taxon>Enterobacteriaceae</taxon>
        <taxon>Salmonella</taxon>
    </lineage>
</organism>
<evidence type="ECO:0000256" key="10">
    <source>
        <dbReference type="ARBA" id="ARBA00034006"/>
    </source>
</evidence>
<evidence type="ECO:0000256" key="3">
    <source>
        <dbReference type="ARBA" id="ARBA00022490"/>
    </source>
</evidence>
<dbReference type="InterPro" id="IPR004100">
    <property type="entry name" value="ATPase_F1/V1/A1_a/bsu_N"/>
</dbReference>
<evidence type="ECO:0000256" key="1">
    <source>
        <dbReference type="ARBA" id="ARBA00004496"/>
    </source>
</evidence>
<dbReference type="InterPro" id="IPR003593">
    <property type="entry name" value="AAA+_ATPase"/>
</dbReference>
<dbReference type="GO" id="GO:0046933">
    <property type="term" value="F:proton-transporting ATP synthase activity, rotational mechanism"/>
    <property type="evidence" value="ECO:0007669"/>
    <property type="project" value="TreeGrafter"/>
</dbReference>
<dbReference type="PANTHER" id="PTHR15184:SF9">
    <property type="entry name" value="SPI-1 TYPE 3 SECRETION SYSTEM ATPASE"/>
    <property type="match status" value="1"/>
</dbReference>
<dbReference type="GO" id="GO:0005524">
    <property type="term" value="F:ATP binding"/>
    <property type="evidence" value="ECO:0007669"/>
    <property type="project" value="UniProtKB-KW"/>
</dbReference>
<dbReference type="Pfam" id="PF18269">
    <property type="entry name" value="T3SS_ATPase_C"/>
    <property type="match status" value="1"/>
</dbReference>
<evidence type="ECO:0000256" key="5">
    <source>
        <dbReference type="ARBA" id="ARBA00022840"/>
    </source>
</evidence>
<dbReference type="Gene3D" id="3.40.50.12240">
    <property type="match status" value="1"/>
</dbReference>
<keyword evidence="2" id="KW-0813">Transport</keyword>
<dbReference type="EMBL" id="AFCS01000940">
    <property type="protein sequence ID" value="EHC75760.1"/>
    <property type="molecule type" value="Genomic_DNA"/>
</dbReference>
<dbReference type="Pfam" id="PF02874">
    <property type="entry name" value="ATP-synt_ab_N"/>
    <property type="match status" value="1"/>
</dbReference>
<gene>
    <name evidence="12" type="ORF">LTSEMON_4058</name>
</gene>
<dbReference type="GO" id="GO:0030254">
    <property type="term" value="P:protein secretion by the type III secretion system"/>
    <property type="evidence" value="ECO:0007669"/>
    <property type="project" value="InterPro"/>
</dbReference>
<keyword evidence="3" id="KW-0963">Cytoplasm</keyword>
<dbReference type="Proteomes" id="UP000003221">
    <property type="component" value="Unassembled WGS sequence"/>
</dbReference>
<dbReference type="GO" id="GO:0016887">
    <property type="term" value="F:ATP hydrolysis activity"/>
    <property type="evidence" value="ECO:0007669"/>
    <property type="project" value="InterPro"/>
</dbReference>
<dbReference type="InterPro" id="IPR000194">
    <property type="entry name" value="ATPase_F1/V1/A1_a/bsu_nucl-bd"/>
</dbReference>
<dbReference type="SUPFAM" id="SSF52540">
    <property type="entry name" value="P-loop containing nucleoside triphosphate hydrolases"/>
    <property type="match status" value="1"/>
</dbReference>
<keyword evidence="7" id="KW-1278">Translocase</keyword>
<dbReference type="InterPro" id="IPR020003">
    <property type="entry name" value="ATPase_a/bsu_AS"/>
</dbReference>
<evidence type="ECO:0000256" key="4">
    <source>
        <dbReference type="ARBA" id="ARBA00022741"/>
    </source>
</evidence>
<dbReference type="GO" id="GO:0030257">
    <property type="term" value="C:type III protein secretion system complex"/>
    <property type="evidence" value="ECO:0007669"/>
    <property type="project" value="InterPro"/>
</dbReference>
<dbReference type="PATRIC" id="fig|913242.3.peg.3496"/>
<evidence type="ECO:0000313" key="13">
    <source>
        <dbReference type="Proteomes" id="UP000003221"/>
    </source>
</evidence>
<keyword evidence="6" id="KW-0653">Protein transport</keyword>
<evidence type="ECO:0000256" key="7">
    <source>
        <dbReference type="ARBA" id="ARBA00022967"/>
    </source>
</evidence>